<dbReference type="RefSeq" id="WP_137411489.1">
    <property type="nucleotide sequence ID" value="NZ_CP074392.1"/>
</dbReference>
<organism evidence="1 2">
    <name type="scientific">Agrobacterium salinitolerans</name>
    <dbReference type="NCBI Taxonomy" id="1183413"/>
    <lineage>
        <taxon>Bacteria</taxon>
        <taxon>Pseudomonadati</taxon>
        <taxon>Pseudomonadota</taxon>
        <taxon>Alphaproteobacteria</taxon>
        <taxon>Hyphomicrobiales</taxon>
        <taxon>Rhizobiaceae</taxon>
        <taxon>Rhizobium/Agrobacterium group</taxon>
        <taxon>Agrobacterium</taxon>
    </lineage>
</organism>
<protein>
    <submittedName>
        <fullName evidence="1">Uncharacterized protein</fullName>
    </submittedName>
</protein>
<dbReference type="OrthoDB" id="8378722at2"/>
<reference evidence="1" key="1">
    <citation type="submission" date="2022-10" db="EMBL/GenBank/DDBJ databases">
        <title>Complete genome sequence of Agrobacterium salinitolerans CFBP5507.</title>
        <authorList>
            <person name="Tchabashvili S."/>
            <person name="Yen H.-C."/>
            <person name="Haryono M."/>
            <person name="Lin Y.-C."/>
            <person name="Lai E.-M."/>
            <person name="Kuo C.-H."/>
        </authorList>
    </citation>
    <scope>NUCLEOTIDE SEQUENCE</scope>
    <source>
        <strain evidence="1">CFBP5507</strain>
    </source>
</reference>
<dbReference type="EMBL" id="CP109969">
    <property type="protein sequence ID" value="UYZ10170.1"/>
    <property type="molecule type" value="Genomic_DNA"/>
</dbReference>
<evidence type="ECO:0000313" key="2">
    <source>
        <dbReference type="Proteomes" id="UP000298735"/>
    </source>
</evidence>
<evidence type="ECO:0000313" key="1">
    <source>
        <dbReference type="EMBL" id="UYZ10170.1"/>
    </source>
</evidence>
<sequence length="94" mass="10273">MIERTTNSEITFAHPFVLSSLVAPLDAGTYRLVVDEELIEGLSFSAYRRVATHLEIPAISAQTVKRQFLQVSSAEIDDALRKDAEFGSASATNS</sequence>
<dbReference type="KEGG" id="asal:CFBP5507_21325"/>
<dbReference type="Proteomes" id="UP000298735">
    <property type="component" value="Chromosome Linear"/>
</dbReference>
<proteinExistence type="predicted"/>
<accession>A0A4Z1R4G8</accession>
<dbReference type="AlphaFoldDB" id="A0A4Z1R4G8"/>
<name>A0A4Z1R4G8_9HYPH</name>
<gene>
    <name evidence="1" type="ORF">CFBP5507_21325</name>
</gene>